<feature type="transmembrane region" description="Helical" evidence="5">
    <location>
        <begin position="175"/>
        <end position="193"/>
    </location>
</feature>
<dbReference type="PANTHER" id="PTHR10231">
    <property type="entry name" value="NUCLEOTIDE-SUGAR TRANSMEMBRANE TRANSPORTER"/>
    <property type="match status" value="1"/>
</dbReference>
<feature type="transmembrane region" description="Helical" evidence="5">
    <location>
        <begin position="269"/>
        <end position="289"/>
    </location>
</feature>
<evidence type="ECO:0000313" key="7">
    <source>
        <dbReference type="Proteomes" id="UP001189429"/>
    </source>
</evidence>
<feature type="transmembrane region" description="Helical" evidence="5">
    <location>
        <begin position="144"/>
        <end position="163"/>
    </location>
</feature>
<evidence type="ECO:0000256" key="3">
    <source>
        <dbReference type="ARBA" id="ARBA00022989"/>
    </source>
</evidence>
<name>A0ABN9PFB6_9DINO</name>
<evidence type="ECO:0008006" key="8">
    <source>
        <dbReference type="Google" id="ProtNLM"/>
    </source>
</evidence>
<gene>
    <name evidence="6" type="ORF">PCOR1329_LOCUS1354</name>
</gene>
<dbReference type="SUPFAM" id="SSF103481">
    <property type="entry name" value="Multidrug resistance efflux transporter EmrE"/>
    <property type="match status" value="1"/>
</dbReference>
<keyword evidence="3 5" id="KW-1133">Transmembrane helix</keyword>
<evidence type="ECO:0000256" key="5">
    <source>
        <dbReference type="SAM" id="Phobius"/>
    </source>
</evidence>
<dbReference type="Pfam" id="PF04142">
    <property type="entry name" value="Nuc_sug_transp"/>
    <property type="match status" value="1"/>
</dbReference>
<comment type="caution">
    <text evidence="6">The sequence shown here is derived from an EMBL/GenBank/DDBJ whole genome shotgun (WGS) entry which is preliminary data.</text>
</comment>
<evidence type="ECO:0000256" key="4">
    <source>
        <dbReference type="ARBA" id="ARBA00023136"/>
    </source>
</evidence>
<keyword evidence="2 5" id="KW-0812">Transmembrane</keyword>
<sequence>MGRSSDDDGDLLEHGGLPRGLSVFRTASRASFSDGLKDRLQQVPGLLDPAAAPCDVLSVSGAVHRVFEADETTSRGLSRASTAPAALSSMRAFAGGVSGSGLHSETCWLVFLFVALDASKSLAVSWAALNGHGCDPLMIGAKNALSIGFGMLLAACLDGRAGLRRCLDMRRAMNVLPISCLFCAAQVFALSALRAFDAGSLKVLAQVNLPTTALLSWAVLGRRYSGQQWLAMALLLSATMAFMQVRMLFFTFPRGNHSNGIPEKKPDKVQGMMLFLTGITLSCCASIFAERFLKKRAEVPFYIQKTNIMFGELVTAALMAKFVSLGRGGGRLGGSWIGDNCPSS</sequence>
<accession>A0ABN9PFB6</accession>
<evidence type="ECO:0000256" key="2">
    <source>
        <dbReference type="ARBA" id="ARBA00022692"/>
    </source>
</evidence>
<reference evidence="6" key="1">
    <citation type="submission" date="2023-10" db="EMBL/GenBank/DDBJ databases">
        <authorList>
            <person name="Chen Y."/>
            <person name="Shah S."/>
            <person name="Dougan E. K."/>
            <person name="Thang M."/>
            <person name="Chan C."/>
        </authorList>
    </citation>
    <scope>NUCLEOTIDE SEQUENCE [LARGE SCALE GENOMIC DNA]</scope>
</reference>
<keyword evidence="7" id="KW-1185">Reference proteome</keyword>
<evidence type="ECO:0000313" key="6">
    <source>
        <dbReference type="EMBL" id="CAK0789952.1"/>
    </source>
</evidence>
<evidence type="ECO:0000256" key="1">
    <source>
        <dbReference type="ARBA" id="ARBA00004141"/>
    </source>
</evidence>
<dbReference type="InterPro" id="IPR037185">
    <property type="entry name" value="EmrE-like"/>
</dbReference>
<feature type="transmembrane region" description="Helical" evidence="5">
    <location>
        <begin position="229"/>
        <end position="249"/>
    </location>
</feature>
<dbReference type="EMBL" id="CAUYUJ010000329">
    <property type="protein sequence ID" value="CAK0789952.1"/>
    <property type="molecule type" value="Genomic_DNA"/>
</dbReference>
<feature type="transmembrane region" description="Helical" evidence="5">
    <location>
        <begin position="108"/>
        <end position="129"/>
    </location>
</feature>
<dbReference type="InterPro" id="IPR007271">
    <property type="entry name" value="Nuc_sug_transpt"/>
</dbReference>
<feature type="transmembrane region" description="Helical" evidence="5">
    <location>
        <begin position="199"/>
        <end position="220"/>
    </location>
</feature>
<protein>
    <recommendedName>
        <fullName evidence="8">EamA domain-containing protein</fullName>
    </recommendedName>
</protein>
<proteinExistence type="predicted"/>
<comment type="subcellular location">
    <subcellularLocation>
        <location evidence="1">Membrane</location>
        <topology evidence="1">Multi-pass membrane protein</topology>
    </subcellularLocation>
</comment>
<organism evidence="6 7">
    <name type="scientific">Prorocentrum cordatum</name>
    <dbReference type="NCBI Taxonomy" id="2364126"/>
    <lineage>
        <taxon>Eukaryota</taxon>
        <taxon>Sar</taxon>
        <taxon>Alveolata</taxon>
        <taxon>Dinophyceae</taxon>
        <taxon>Prorocentrales</taxon>
        <taxon>Prorocentraceae</taxon>
        <taxon>Prorocentrum</taxon>
    </lineage>
</organism>
<dbReference type="Proteomes" id="UP001189429">
    <property type="component" value="Unassembled WGS sequence"/>
</dbReference>
<keyword evidence="4 5" id="KW-0472">Membrane</keyword>